<dbReference type="SUPFAM" id="SSF55785">
    <property type="entry name" value="PYP-like sensor domain (PAS domain)"/>
    <property type="match status" value="1"/>
</dbReference>
<dbReference type="InterPro" id="IPR050482">
    <property type="entry name" value="Sensor_HK_TwoCompSys"/>
</dbReference>
<name>A0A0D2HJV0_9BACT</name>
<dbReference type="PANTHER" id="PTHR24421">
    <property type="entry name" value="NITRATE/NITRITE SENSOR PROTEIN NARX-RELATED"/>
    <property type="match status" value="1"/>
</dbReference>
<dbReference type="InterPro" id="IPR003594">
    <property type="entry name" value="HATPase_dom"/>
</dbReference>
<dbReference type="GO" id="GO:0000155">
    <property type="term" value="F:phosphorelay sensor kinase activity"/>
    <property type="evidence" value="ECO:0007669"/>
    <property type="project" value="InterPro"/>
</dbReference>
<keyword evidence="9" id="KW-0812">Transmembrane</keyword>
<dbReference type="RefSeq" id="WP_044352757.1">
    <property type="nucleotide sequence ID" value="NZ_AZAC01000078.1"/>
</dbReference>
<keyword evidence="6 13" id="KW-0418">Kinase</keyword>
<evidence type="ECO:0000259" key="11">
    <source>
        <dbReference type="PROSITE" id="PS50112"/>
    </source>
</evidence>
<dbReference type="GO" id="GO:0046983">
    <property type="term" value="F:protein dimerization activity"/>
    <property type="evidence" value="ECO:0007669"/>
    <property type="project" value="InterPro"/>
</dbReference>
<proteinExistence type="predicted"/>
<evidence type="ECO:0000313" key="13">
    <source>
        <dbReference type="EMBL" id="KIX10933.1"/>
    </source>
</evidence>
<dbReference type="STRING" id="1429043.X474_27380"/>
<evidence type="ECO:0000256" key="2">
    <source>
        <dbReference type="ARBA" id="ARBA00012438"/>
    </source>
</evidence>
<accession>A0A0D2HJV0</accession>
<evidence type="ECO:0000256" key="3">
    <source>
        <dbReference type="ARBA" id="ARBA00022553"/>
    </source>
</evidence>
<dbReference type="InterPro" id="IPR035965">
    <property type="entry name" value="PAS-like_dom_sf"/>
</dbReference>
<dbReference type="Proteomes" id="UP000032233">
    <property type="component" value="Unassembled WGS sequence"/>
</dbReference>
<keyword evidence="8" id="KW-0902">Two-component regulatory system</keyword>
<evidence type="ECO:0000256" key="1">
    <source>
        <dbReference type="ARBA" id="ARBA00000085"/>
    </source>
</evidence>
<feature type="domain" description="PAC" evidence="12">
    <location>
        <begin position="405"/>
        <end position="462"/>
    </location>
</feature>
<dbReference type="InterPro" id="IPR005467">
    <property type="entry name" value="His_kinase_dom"/>
</dbReference>
<reference evidence="13 14" key="1">
    <citation type="submission" date="2013-11" db="EMBL/GenBank/DDBJ databases">
        <title>Metagenomic analysis of a methanogenic consortium involved in long chain n-alkane degradation.</title>
        <authorList>
            <person name="Davidova I.A."/>
            <person name="Callaghan A.V."/>
            <person name="Wawrik B."/>
            <person name="Pruitt S."/>
            <person name="Marks C."/>
            <person name="Duncan K.E."/>
            <person name="Suflita J.M."/>
        </authorList>
    </citation>
    <scope>NUCLEOTIDE SEQUENCE [LARGE SCALE GENOMIC DNA]</scope>
    <source>
        <strain evidence="13 14">SPR</strain>
    </source>
</reference>
<feature type="transmembrane region" description="Helical" evidence="9">
    <location>
        <begin position="291"/>
        <end position="310"/>
    </location>
</feature>
<dbReference type="PANTHER" id="PTHR24421:SF10">
    <property type="entry name" value="NITRATE_NITRITE SENSOR PROTEIN NARQ"/>
    <property type="match status" value="1"/>
</dbReference>
<dbReference type="SUPFAM" id="SSF55874">
    <property type="entry name" value="ATPase domain of HSP90 chaperone/DNA topoisomerase II/histidine kinase"/>
    <property type="match status" value="1"/>
</dbReference>
<feature type="transmembrane region" description="Helical" evidence="9">
    <location>
        <begin position="16"/>
        <end position="37"/>
    </location>
</feature>
<dbReference type="PROSITE" id="PS50109">
    <property type="entry name" value="HIS_KIN"/>
    <property type="match status" value="1"/>
</dbReference>
<comment type="caution">
    <text evidence="13">The sequence shown here is derived from an EMBL/GenBank/DDBJ whole genome shotgun (WGS) entry which is preliminary data.</text>
</comment>
<evidence type="ECO:0000256" key="4">
    <source>
        <dbReference type="ARBA" id="ARBA00022679"/>
    </source>
</evidence>
<keyword evidence="4" id="KW-0808">Transferase</keyword>
<dbReference type="PROSITE" id="PS50113">
    <property type="entry name" value="PAC"/>
    <property type="match status" value="1"/>
</dbReference>
<evidence type="ECO:0000256" key="8">
    <source>
        <dbReference type="ARBA" id="ARBA00023012"/>
    </source>
</evidence>
<organism evidence="13 14">
    <name type="scientific">Dethiosulfatarculus sandiegensis</name>
    <dbReference type="NCBI Taxonomy" id="1429043"/>
    <lineage>
        <taxon>Bacteria</taxon>
        <taxon>Pseudomonadati</taxon>
        <taxon>Thermodesulfobacteriota</taxon>
        <taxon>Desulfarculia</taxon>
        <taxon>Desulfarculales</taxon>
        <taxon>Desulfarculaceae</taxon>
        <taxon>Dethiosulfatarculus</taxon>
    </lineage>
</organism>
<dbReference type="CDD" id="cd16917">
    <property type="entry name" value="HATPase_UhpB-NarQ-NarX-like"/>
    <property type="match status" value="1"/>
</dbReference>
<comment type="catalytic activity">
    <reaction evidence="1">
        <text>ATP + protein L-histidine = ADP + protein N-phospho-L-histidine.</text>
        <dbReference type="EC" id="2.7.13.3"/>
    </reaction>
</comment>
<evidence type="ECO:0000256" key="7">
    <source>
        <dbReference type="ARBA" id="ARBA00022840"/>
    </source>
</evidence>
<feature type="domain" description="PAS" evidence="11">
    <location>
        <begin position="337"/>
        <end position="407"/>
    </location>
</feature>
<sequence length="670" mass="75675">MSNDQSARDYSWPWRGYLAFCVLLILILVGGIYSLWVSSTITAQAEKENLAADLAQALSGAEFIADHQKNLLDRLRAIALRNRFTYAFEGRDLAELRSVLVPLIQTNHEIKTIFLADEKGQVFFGLPHLVDREETIKGLPLQTPKPWVSFNLLGLEKGRPSLTAFSVPIKNRDEKIIGYLGLNQRGSVWKDFFVRISARPGRTFLLYDQRRKLVAAGKNASKLLDRDIKVLSDPSLLHDVASERPWAGIVEGAEGKAFVTAAIVPGLNWLVIVAQDYEAAMRSSRAMGENIVFFLLLLLLCLFLLGFMLLSRYRVQQQVLARLGGEVEKRTADLAYTTEQYRSLVEDLPDIVYEIDAVGVYTFLSNSVYYVLGYQPEEMVGRLRRDSVHRSDRYKFDDEWKRGERGEEISILALRHIHKNGSIRWLSVHSRGIFSPSGQVIGRRGVARDVTQQVLAEKRVRELSRQLISTQEEERKRIALDLHDEMGQMLSALKIGLQALAKREELKDSEELARLIRLTQVVMDQIRALAHRLRPSILDNFGLKAALEDLSETLAESELLEVTYHLEDLPKNRISPEMEISLFRVAQEALTNVLKHSQSEKVEVRLEKDRDCVRLVVRDQGVGFDVDQALEDGKRLGLLGMEERIGLLGGHLSIISGEKGTTILAEVAVG</sequence>
<dbReference type="InterPro" id="IPR036890">
    <property type="entry name" value="HATPase_C_sf"/>
</dbReference>
<dbReference type="PROSITE" id="PS50112">
    <property type="entry name" value="PAS"/>
    <property type="match status" value="1"/>
</dbReference>
<evidence type="ECO:0000259" key="10">
    <source>
        <dbReference type="PROSITE" id="PS50109"/>
    </source>
</evidence>
<dbReference type="Gene3D" id="1.20.5.1930">
    <property type="match status" value="1"/>
</dbReference>
<dbReference type="EMBL" id="AZAC01000078">
    <property type="protein sequence ID" value="KIX10933.1"/>
    <property type="molecule type" value="Genomic_DNA"/>
</dbReference>
<dbReference type="InterPro" id="IPR011712">
    <property type="entry name" value="Sig_transdc_His_kin_sub3_dim/P"/>
</dbReference>
<dbReference type="NCBIfam" id="TIGR00229">
    <property type="entry name" value="sensory_box"/>
    <property type="match status" value="1"/>
</dbReference>
<dbReference type="CDD" id="cd00130">
    <property type="entry name" value="PAS"/>
    <property type="match status" value="1"/>
</dbReference>
<dbReference type="Pfam" id="PF02518">
    <property type="entry name" value="HATPase_c"/>
    <property type="match status" value="1"/>
</dbReference>
<dbReference type="SMART" id="SM00387">
    <property type="entry name" value="HATPase_c"/>
    <property type="match status" value="1"/>
</dbReference>
<keyword evidence="3" id="KW-0597">Phosphoprotein</keyword>
<evidence type="ECO:0000256" key="9">
    <source>
        <dbReference type="SAM" id="Phobius"/>
    </source>
</evidence>
<dbReference type="GO" id="GO:0005524">
    <property type="term" value="F:ATP binding"/>
    <property type="evidence" value="ECO:0007669"/>
    <property type="project" value="UniProtKB-KW"/>
</dbReference>
<keyword evidence="9" id="KW-0472">Membrane</keyword>
<protein>
    <recommendedName>
        <fullName evidence="2">histidine kinase</fullName>
        <ecNumber evidence="2">2.7.13.3</ecNumber>
    </recommendedName>
</protein>
<dbReference type="EC" id="2.7.13.3" evidence="2"/>
<dbReference type="CDD" id="cd18773">
    <property type="entry name" value="PDC1_HK_sensor"/>
    <property type="match status" value="1"/>
</dbReference>
<gene>
    <name evidence="13" type="ORF">X474_27380</name>
</gene>
<dbReference type="Pfam" id="PF08448">
    <property type="entry name" value="PAS_4"/>
    <property type="match status" value="1"/>
</dbReference>
<evidence type="ECO:0000259" key="12">
    <source>
        <dbReference type="PROSITE" id="PS50113"/>
    </source>
</evidence>
<evidence type="ECO:0000313" key="14">
    <source>
        <dbReference type="Proteomes" id="UP000032233"/>
    </source>
</evidence>
<dbReference type="InterPro" id="IPR013656">
    <property type="entry name" value="PAS_4"/>
</dbReference>
<dbReference type="GO" id="GO:0016020">
    <property type="term" value="C:membrane"/>
    <property type="evidence" value="ECO:0007669"/>
    <property type="project" value="InterPro"/>
</dbReference>
<dbReference type="InParanoid" id="A0A0D2HJV0"/>
<keyword evidence="7" id="KW-0067">ATP-binding</keyword>
<dbReference type="Pfam" id="PF07730">
    <property type="entry name" value="HisKA_3"/>
    <property type="match status" value="1"/>
</dbReference>
<keyword evidence="14" id="KW-1185">Reference proteome</keyword>
<dbReference type="Gene3D" id="3.30.565.10">
    <property type="entry name" value="Histidine kinase-like ATPase, C-terminal domain"/>
    <property type="match status" value="1"/>
</dbReference>
<dbReference type="SMART" id="SM00091">
    <property type="entry name" value="PAS"/>
    <property type="match status" value="1"/>
</dbReference>
<dbReference type="Gene3D" id="3.30.450.20">
    <property type="entry name" value="PAS domain"/>
    <property type="match status" value="1"/>
</dbReference>
<feature type="domain" description="Histidine kinase" evidence="10">
    <location>
        <begin position="481"/>
        <end position="670"/>
    </location>
</feature>
<dbReference type="AlphaFoldDB" id="A0A0D2HJV0"/>
<evidence type="ECO:0000256" key="5">
    <source>
        <dbReference type="ARBA" id="ARBA00022741"/>
    </source>
</evidence>
<evidence type="ECO:0000256" key="6">
    <source>
        <dbReference type="ARBA" id="ARBA00022777"/>
    </source>
</evidence>
<keyword evidence="9" id="KW-1133">Transmembrane helix</keyword>
<keyword evidence="5" id="KW-0547">Nucleotide-binding</keyword>
<dbReference type="InterPro" id="IPR000700">
    <property type="entry name" value="PAS-assoc_C"/>
</dbReference>
<dbReference type="InterPro" id="IPR000014">
    <property type="entry name" value="PAS"/>
</dbReference>